<dbReference type="Proteomes" id="UP000596661">
    <property type="component" value="Chromosome 5"/>
</dbReference>
<reference evidence="2" key="1">
    <citation type="submission" date="2018-11" db="EMBL/GenBank/DDBJ databases">
        <authorList>
            <person name="Grassa J C."/>
        </authorList>
    </citation>
    <scope>NUCLEOTIDE SEQUENCE [LARGE SCALE GENOMIC DNA]</scope>
</reference>
<dbReference type="EMBL" id="UZAU01000549">
    <property type="status" value="NOT_ANNOTATED_CDS"/>
    <property type="molecule type" value="Genomic_DNA"/>
</dbReference>
<dbReference type="Gramene" id="evm.model.05.2021">
    <property type="protein sequence ID" value="cds.evm.model.05.2021"/>
    <property type="gene ID" value="evm.TU.05.2021"/>
</dbReference>
<evidence type="ECO:0000256" key="1">
    <source>
        <dbReference type="SAM" id="MobiDB-lite"/>
    </source>
</evidence>
<name>A0A803PNX7_CANSA</name>
<accession>A0A803PNX7</accession>
<dbReference type="EnsemblPlants" id="evm.model.05.2021">
    <property type="protein sequence ID" value="cds.evm.model.05.2021"/>
    <property type="gene ID" value="evm.TU.05.2021"/>
</dbReference>
<sequence length="178" mass="19680">MASIQCYKPTNETCQQKCLDNCYGDNKHNNSTRSYYSGHSTAGHGQNHSASRGQGYYPGGHTMAKPNTNSTDGQVYGHQQGNHMITDLYNHFMTKFPDQSYIIAHDIGPTVAHDMAMKPYGPTIAHDMANLTGHAHGQSHRGYSEHQSYSSHGMMMMKRRDCNRSGDSSNNGSDSDCN</sequence>
<proteinExistence type="predicted"/>
<evidence type="ECO:0000313" key="2">
    <source>
        <dbReference type="EnsemblPlants" id="cds.evm.model.05.2021"/>
    </source>
</evidence>
<reference evidence="2" key="2">
    <citation type="submission" date="2021-03" db="UniProtKB">
        <authorList>
            <consortium name="EnsemblPlants"/>
        </authorList>
    </citation>
    <scope>IDENTIFICATION</scope>
</reference>
<feature type="compositionally biased region" description="Polar residues" evidence="1">
    <location>
        <begin position="34"/>
        <end position="52"/>
    </location>
</feature>
<evidence type="ECO:0000313" key="3">
    <source>
        <dbReference type="Proteomes" id="UP000596661"/>
    </source>
</evidence>
<protein>
    <submittedName>
        <fullName evidence="2">Uncharacterized protein</fullName>
    </submittedName>
</protein>
<keyword evidence="3" id="KW-1185">Reference proteome</keyword>
<dbReference type="AlphaFoldDB" id="A0A803PNX7"/>
<organism evidence="2 3">
    <name type="scientific">Cannabis sativa</name>
    <name type="common">Hemp</name>
    <name type="synonym">Marijuana</name>
    <dbReference type="NCBI Taxonomy" id="3483"/>
    <lineage>
        <taxon>Eukaryota</taxon>
        <taxon>Viridiplantae</taxon>
        <taxon>Streptophyta</taxon>
        <taxon>Embryophyta</taxon>
        <taxon>Tracheophyta</taxon>
        <taxon>Spermatophyta</taxon>
        <taxon>Magnoliopsida</taxon>
        <taxon>eudicotyledons</taxon>
        <taxon>Gunneridae</taxon>
        <taxon>Pentapetalae</taxon>
        <taxon>rosids</taxon>
        <taxon>fabids</taxon>
        <taxon>Rosales</taxon>
        <taxon>Cannabaceae</taxon>
        <taxon>Cannabis</taxon>
    </lineage>
</organism>
<feature type="region of interest" description="Disordered" evidence="1">
    <location>
        <begin position="34"/>
        <end position="72"/>
    </location>
</feature>